<comment type="caution">
    <text evidence="1">The sequence shown here is derived from an EMBL/GenBank/DDBJ whole genome shotgun (WGS) entry which is preliminary data.</text>
</comment>
<name>A0A2T3G0M9_9FIRM</name>
<accession>A0A2T3G0M9</accession>
<sequence length="98" mass="12003">MIYYEMIRSNIYLLDEIELIDYNDALLMMIQQEFKDYLYSCITSLTIIQQRRLYDYYFNNMKKVDIAKKEGVSEGAIRKSIDQSLFQLRRKINRYLYI</sequence>
<evidence type="ECO:0000313" key="1">
    <source>
        <dbReference type="EMBL" id="PST41114.1"/>
    </source>
</evidence>
<gene>
    <name evidence="1" type="ORF">C7U54_07035</name>
</gene>
<dbReference type="Gene3D" id="1.20.140.160">
    <property type="match status" value="1"/>
</dbReference>
<reference evidence="1 2" key="1">
    <citation type="journal article" date="2019" name="Int. J. Syst. Evol. Microbiol.">
        <title>Faecalibacillus intestinalis gen. nov., sp. nov. and Faecalibacillus faecis sp. nov., isolated from human faeces.</title>
        <authorList>
            <person name="Seo B."/>
            <person name="Jeon K."/>
            <person name="Baek I."/>
            <person name="Lee Y.M."/>
            <person name="Baek K."/>
            <person name="Ko G."/>
        </authorList>
    </citation>
    <scope>NUCLEOTIDE SEQUENCE [LARGE SCALE GENOMIC DNA]</scope>
    <source>
        <strain evidence="1 2">SNUG30099</strain>
    </source>
</reference>
<dbReference type="AlphaFoldDB" id="A0A2T3G0M9"/>
<protein>
    <recommendedName>
        <fullName evidence="3">Sigma-70 family RNA polymerase sigma factor</fullName>
    </recommendedName>
</protein>
<dbReference type="RefSeq" id="WP_107029803.1">
    <property type="nucleotide sequence ID" value="NZ_JAQEDF010000004.1"/>
</dbReference>
<organism evidence="1 2">
    <name type="scientific">Faecalibacillus intestinalis</name>
    <dbReference type="NCBI Taxonomy" id="1982626"/>
    <lineage>
        <taxon>Bacteria</taxon>
        <taxon>Bacillati</taxon>
        <taxon>Bacillota</taxon>
        <taxon>Erysipelotrichia</taxon>
        <taxon>Erysipelotrichales</taxon>
        <taxon>Coprobacillaceae</taxon>
        <taxon>Faecalibacillus</taxon>
    </lineage>
</organism>
<dbReference type="SUPFAM" id="SSF88659">
    <property type="entry name" value="Sigma3 and sigma4 domains of RNA polymerase sigma factors"/>
    <property type="match status" value="1"/>
</dbReference>
<proteinExistence type="predicted"/>
<dbReference type="InterPro" id="IPR013324">
    <property type="entry name" value="RNA_pol_sigma_r3/r4-like"/>
</dbReference>
<evidence type="ECO:0000313" key="2">
    <source>
        <dbReference type="Proteomes" id="UP000240974"/>
    </source>
</evidence>
<evidence type="ECO:0008006" key="3">
    <source>
        <dbReference type="Google" id="ProtNLM"/>
    </source>
</evidence>
<dbReference type="EMBL" id="PYLQ01000008">
    <property type="protein sequence ID" value="PST41114.1"/>
    <property type="molecule type" value="Genomic_DNA"/>
</dbReference>
<keyword evidence="2" id="KW-1185">Reference proteome</keyword>
<dbReference type="Proteomes" id="UP000240974">
    <property type="component" value="Unassembled WGS sequence"/>
</dbReference>